<dbReference type="Proteomes" id="UP000198718">
    <property type="component" value="Unassembled WGS sequence"/>
</dbReference>
<keyword evidence="1" id="KW-0694">RNA-binding</keyword>
<protein>
    <submittedName>
        <fullName evidence="3">RNA-binding protein YlmH, contains S4-like domain</fullName>
    </submittedName>
</protein>
<dbReference type="OrthoDB" id="9812787at2"/>
<dbReference type="RefSeq" id="WP_090552072.1">
    <property type="nucleotide sequence ID" value="NZ_FNFP01000002.1"/>
</dbReference>
<dbReference type="PANTHER" id="PTHR13633">
    <property type="entry name" value="MITOCHONDRIAL TRANSCRIPTION RESCUE FACTOR 1"/>
    <property type="match status" value="1"/>
</dbReference>
<sequence>MIDKEQYIHHIKDDALRHSMVKILDKVEGVLRNHDIKGTDFLNPYEITAVEEVLSNFENIAFKASGGYKGAERQVLVIFQDYLALESVKIPVAALELTGNIKFKTLNHRDYLGAILSLGVKREKVGDIIINENSCQIVLQEELKDFLKFHLNKVGNVSISIKEIGLEELKPLDVTYKELSGTVASLRLDSIVSLGFKVPRSEAQSLIAKERVYINWKPINKNFYEIHPSDVISVRGRGRIIVEGIQGETKSGRVHIKLKKPI</sequence>
<dbReference type="PANTHER" id="PTHR13633:SF3">
    <property type="entry name" value="MITOCHONDRIAL TRANSCRIPTION RESCUE FACTOR 1"/>
    <property type="match status" value="1"/>
</dbReference>
<dbReference type="Gene3D" id="3.30.1370.160">
    <property type="match status" value="1"/>
</dbReference>
<keyword evidence="4" id="KW-1185">Reference proteome</keyword>
<reference evidence="3 4" key="1">
    <citation type="submission" date="2016-10" db="EMBL/GenBank/DDBJ databases">
        <authorList>
            <person name="de Groot N.N."/>
        </authorList>
    </citation>
    <scope>NUCLEOTIDE SEQUENCE [LARGE SCALE GENOMIC DNA]</scope>
    <source>
        <strain evidence="3 4">DSM 18346</strain>
    </source>
</reference>
<dbReference type="STRING" id="393762.SAMN05660472_01252"/>
<dbReference type="SMART" id="SM00363">
    <property type="entry name" value="S4"/>
    <property type="match status" value="1"/>
</dbReference>
<dbReference type="Pfam" id="PF17774">
    <property type="entry name" value="YlmH_RBD"/>
    <property type="match status" value="1"/>
</dbReference>
<dbReference type="InterPro" id="IPR036986">
    <property type="entry name" value="S4_RNA-bd_sf"/>
</dbReference>
<evidence type="ECO:0000256" key="1">
    <source>
        <dbReference type="PROSITE-ProRule" id="PRU00182"/>
    </source>
</evidence>
<dbReference type="GO" id="GO:0003723">
    <property type="term" value="F:RNA binding"/>
    <property type="evidence" value="ECO:0007669"/>
    <property type="project" value="UniProtKB-KW"/>
</dbReference>
<accession>A0A1G9BT89</accession>
<evidence type="ECO:0000313" key="4">
    <source>
        <dbReference type="Proteomes" id="UP000198718"/>
    </source>
</evidence>
<dbReference type="Pfam" id="PF01479">
    <property type="entry name" value="S4"/>
    <property type="match status" value="1"/>
</dbReference>
<dbReference type="InterPro" id="IPR040591">
    <property type="entry name" value="RqcP2_RBD"/>
</dbReference>
<dbReference type="Gene3D" id="3.30.70.330">
    <property type="match status" value="1"/>
</dbReference>
<feature type="domain" description="RNA-binding S4" evidence="2">
    <location>
        <begin position="186"/>
        <end position="246"/>
    </location>
</feature>
<dbReference type="CDD" id="cd00165">
    <property type="entry name" value="S4"/>
    <property type="match status" value="1"/>
</dbReference>
<dbReference type="EMBL" id="FNFP01000002">
    <property type="protein sequence ID" value="SDK42195.1"/>
    <property type="molecule type" value="Genomic_DNA"/>
</dbReference>
<dbReference type="AlphaFoldDB" id="A0A1G9BT89"/>
<dbReference type="Gene3D" id="3.10.290.10">
    <property type="entry name" value="RNA-binding S4 domain"/>
    <property type="match status" value="1"/>
</dbReference>
<dbReference type="PROSITE" id="PS50889">
    <property type="entry name" value="S4"/>
    <property type="match status" value="1"/>
</dbReference>
<name>A0A1G9BT89_9FIRM</name>
<evidence type="ECO:0000259" key="2">
    <source>
        <dbReference type="SMART" id="SM00363"/>
    </source>
</evidence>
<gene>
    <name evidence="3" type="ORF">SAMN05660472_01252</name>
</gene>
<dbReference type="InterPro" id="IPR012677">
    <property type="entry name" value="Nucleotide-bd_a/b_plait_sf"/>
</dbReference>
<proteinExistence type="predicted"/>
<dbReference type="InterPro" id="IPR002942">
    <property type="entry name" value="S4_RNA-bd"/>
</dbReference>
<organism evidence="3 4">
    <name type="scientific">Natronincola ferrireducens</name>
    <dbReference type="NCBI Taxonomy" id="393762"/>
    <lineage>
        <taxon>Bacteria</taxon>
        <taxon>Bacillati</taxon>
        <taxon>Bacillota</taxon>
        <taxon>Clostridia</taxon>
        <taxon>Peptostreptococcales</taxon>
        <taxon>Natronincolaceae</taxon>
        <taxon>Natronincola</taxon>
    </lineage>
</organism>
<dbReference type="SUPFAM" id="SSF55174">
    <property type="entry name" value="Alpha-L RNA-binding motif"/>
    <property type="match status" value="1"/>
</dbReference>
<evidence type="ECO:0000313" key="3">
    <source>
        <dbReference type="EMBL" id="SDK42195.1"/>
    </source>
</evidence>